<evidence type="ECO:0000313" key="3">
    <source>
        <dbReference type="Proteomes" id="UP001347884"/>
    </source>
</evidence>
<sequence length="45" mass="4902">MSEQGADKAGKDISFGIKFFFCCMGISSILAVILWLLPDLITAIH</sequence>
<feature type="transmembrane region" description="Helical" evidence="1">
    <location>
        <begin position="15"/>
        <end position="37"/>
    </location>
</feature>
<name>A0ABU7QJJ6_AVIPA</name>
<keyword evidence="1" id="KW-1133">Transmembrane helix</keyword>
<protein>
    <submittedName>
        <fullName evidence="2">Uncharacterized protein</fullName>
    </submittedName>
</protein>
<accession>A0ABU7QJJ6</accession>
<evidence type="ECO:0000313" key="2">
    <source>
        <dbReference type="EMBL" id="MEE6042069.1"/>
    </source>
</evidence>
<gene>
    <name evidence="2" type="ORF">M5S13_09265</name>
</gene>
<keyword evidence="1" id="KW-0812">Transmembrane</keyword>
<evidence type="ECO:0000256" key="1">
    <source>
        <dbReference type="SAM" id="Phobius"/>
    </source>
</evidence>
<dbReference type="Proteomes" id="UP001347884">
    <property type="component" value="Unassembled WGS sequence"/>
</dbReference>
<dbReference type="RefSeq" id="WP_165381770.1">
    <property type="nucleotide sequence ID" value="NZ_JAMDKE010000023.1"/>
</dbReference>
<dbReference type="EMBL" id="JAMDKF010000021">
    <property type="protein sequence ID" value="MEE6042069.1"/>
    <property type="molecule type" value="Genomic_DNA"/>
</dbReference>
<proteinExistence type="predicted"/>
<comment type="caution">
    <text evidence="2">The sequence shown here is derived from an EMBL/GenBank/DDBJ whole genome shotgun (WGS) entry which is preliminary data.</text>
</comment>
<keyword evidence="1" id="KW-0472">Membrane</keyword>
<organism evidence="2 3">
    <name type="scientific">Avibacterium paragallinarum</name>
    <name type="common">Haemophilus gallinarum</name>
    <dbReference type="NCBI Taxonomy" id="728"/>
    <lineage>
        <taxon>Bacteria</taxon>
        <taxon>Pseudomonadati</taxon>
        <taxon>Pseudomonadota</taxon>
        <taxon>Gammaproteobacteria</taxon>
        <taxon>Pasteurellales</taxon>
        <taxon>Pasteurellaceae</taxon>
        <taxon>Avibacterium</taxon>
    </lineage>
</organism>
<reference evidence="2 3" key="1">
    <citation type="journal article" date="2022" name="Front. Microbiol.">
        <title>Commensal bacteria contribute to the growth of multidrug-resistant Avibacterium paragallinarum in chickens.</title>
        <authorList>
            <person name="Zhu J."/>
            <person name="Chen Y."/>
            <person name="Wu Y."/>
            <person name="Wang Y."/>
            <person name="Zhu K."/>
        </authorList>
    </citation>
    <scope>NUCLEOTIDE SEQUENCE [LARGE SCALE GENOMIC DNA]</scope>
    <source>
        <strain evidence="2 3">AV25</strain>
    </source>
</reference>
<keyword evidence="3" id="KW-1185">Reference proteome</keyword>